<evidence type="ECO:0000313" key="3">
    <source>
        <dbReference type="Proteomes" id="UP001143192"/>
    </source>
</evidence>
<accession>A0A9X2P0Q5</accession>
<gene>
    <name evidence="2" type="ORF">M1B78_11975</name>
    <name evidence="1" type="ORF">M1B79_03165</name>
</gene>
<dbReference type="InterPro" id="IPR017850">
    <property type="entry name" value="Alkaline_phosphatase_core_sf"/>
</dbReference>
<evidence type="ECO:0000313" key="4">
    <source>
        <dbReference type="Proteomes" id="UP001143810"/>
    </source>
</evidence>
<evidence type="ECO:0000313" key="1">
    <source>
        <dbReference type="EMBL" id="MCR6503700.1"/>
    </source>
</evidence>
<keyword evidence="3" id="KW-1185">Reference proteome</keyword>
<dbReference type="Proteomes" id="UP001143192">
    <property type="component" value="Unassembled WGS sequence"/>
</dbReference>
<reference evidence="2" key="2">
    <citation type="submission" date="2022-04" db="EMBL/GenBank/DDBJ databases">
        <authorList>
            <person name="Fokt H."/>
            <person name="Baines J."/>
        </authorList>
    </citation>
    <scope>NUCLEOTIDE SEQUENCE</scope>
    <source>
        <strain evidence="1">KH365_2</strain>
        <strain evidence="2">KH569_7</strain>
    </source>
</reference>
<name>A0A9X2P0Q5_9BACE</name>
<dbReference type="SUPFAM" id="SSF53649">
    <property type="entry name" value="Alkaline phosphatase-like"/>
    <property type="match status" value="1"/>
</dbReference>
<comment type="caution">
    <text evidence="2">The sequence shown here is derived from an EMBL/GenBank/DDBJ whole genome shotgun (WGS) entry which is preliminary data.</text>
</comment>
<dbReference type="Gene3D" id="3.30.1120.10">
    <property type="match status" value="1"/>
</dbReference>
<dbReference type="EMBL" id="JAMZED010000004">
    <property type="protein sequence ID" value="MCR6503700.1"/>
    <property type="molecule type" value="Genomic_DNA"/>
</dbReference>
<sequence>MYNLAEDIYEDTDVAAQHPEILQQMVNIVLREHTDNDLFPATLPQL</sequence>
<evidence type="ECO:0000313" key="2">
    <source>
        <dbReference type="EMBL" id="MCR6508857.1"/>
    </source>
</evidence>
<reference evidence="2" key="1">
    <citation type="journal article" date="2022" name="Arch. Microbiol.">
        <title>Bacteroides muris sp. nov. isolated from the cecum of wild-derived house mice.</title>
        <authorList>
            <person name="Fokt H."/>
            <person name="Unni R."/>
            <person name="Repnik U."/>
            <person name="Schmitz R.A."/>
            <person name="Bramkamp M."/>
            <person name="Baines J.F."/>
            <person name="Unterweger D."/>
        </authorList>
    </citation>
    <scope>NUCLEOTIDE SEQUENCE</scope>
    <source>
        <strain evidence="1">KH365_2</strain>
        <strain evidence="2">KH569_7</strain>
    </source>
</reference>
<dbReference type="AlphaFoldDB" id="A0A9X2P0Q5"/>
<dbReference type="RefSeq" id="WP_257930721.1">
    <property type="nucleotide sequence ID" value="NZ_JAMZED010000004.1"/>
</dbReference>
<protein>
    <submittedName>
        <fullName evidence="2">Uncharacterized protein</fullName>
    </submittedName>
</protein>
<organism evidence="2 4">
    <name type="scientific">Bacteroides muris</name>
    <name type="common">ex Fokt et al. 2023</name>
    <dbReference type="NCBI Taxonomy" id="2937417"/>
    <lineage>
        <taxon>Bacteria</taxon>
        <taxon>Pseudomonadati</taxon>
        <taxon>Bacteroidota</taxon>
        <taxon>Bacteroidia</taxon>
        <taxon>Bacteroidales</taxon>
        <taxon>Bacteroidaceae</taxon>
        <taxon>Bacteroides</taxon>
    </lineage>
</organism>
<proteinExistence type="predicted"/>
<dbReference type="Proteomes" id="UP001143810">
    <property type="component" value="Unassembled WGS sequence"/>
</dbReference>
<dbReference type="EMBL" id="JAMZEE010000028">
    <property type="protein sequence ID" value="MCR6508857.1"/>
    <property type="molecule type" value="Genomic_DNA"/>
</dbReference>